<protein>
    <submittedName>
        <fullName evidence="3">S4 domain-containing protein</fullName>
    </submittedName>
</protein>
<name>A0ABW8YK59_9SPHN</name>
<dbReference type="Proteomes" id="UP001629244">
    <property type="component" value="Unassembled WGS sequence"/>
</dbReference>
<organism evidence="3 4">
    <name type="scientific">Sphingomonas plantiphila</name>
    <dbReference type="NCBI Taxonomy" id="3163295"/>
    <lineage>
        <taxon>Bacteria</taxon>
        <taxon>Pseudomonadati</taxon>
        <taxon>Pseudomonadota</taxon>
        <taxon>Alphaproteobacteria</taxon>
        <taxon>Sphingomonadales</taxon>
        <taxon>Sphingomonadaceae</taxon>
        <taxon>Sphingomonas</taxon>
    </lineage>
</organism>
<proteinExistence type="predicted"/>
<keyword evidence="1" id="KW-0694">RNA-binding</keyword>
<dbReference type="RefSeq" id="WP_408077318.1">
    <property type="nucleotide sequence ID" value="NZ_JBELQC010000001.1"/>
</dbReference>
<evidence type="ECO:0000313" key="4">
    <source>
        <dbReference type="Proteomes" id="UP001629244"/>
    </source>
</evidence>
<sequence length="105" mass="11529">MSDPARKAGDAIRLDRFLWFARLVKTRGAAQELAETGLMRLDGRRIERSSVQVRVGSVIAFPLRGKVRVLRVEALPLRRGPASEAATLYQELLAGTTRAGAAEEI</sequence>
<gene>
    <name evidence="3" type="ORF">ABS767_05335</name>
</gene>
<dbReference type="InterPro" id="IPR036986">
    <property type="entry name" value="S4_RNA-bd_sf"/>
</dbReference>
<comment type="caution">
    <text evidence="3">The sequence shown here is derived from an EMBL/GenBank/DDBJ whole genome shotgun (WGS) entry which is preliminary data.</text>
</comment>
<accession>A0ABW8YK59</accession>
<dbReference type="SMART" id="SM00363">
    <property type="entry name" value="S4"/>
    <property type="match status" value="1"/>
</dbReference>
<evidence type="ECO:0000256" key="1">
    <source>
        <dbReference type="PROSITE-ProRule" id="PRU00182"/>
    </source>
</evidence>
<reference evidence="3 4" key="1">
    <citation type="submission" date="2024-06" db="EMBL/GenBank/DDBJ databases">
        <authorList>
            <person name="Kaempfer P."/>
            <person name="Viver T."/>
        </authorList>
    </citation>
    <scope>NUCLEOTIDE SEQUENCE [LARGE SCALE GENOMIC DNA]</scope>
    <source>
        <strain evidence="3 4">ST-64</strain>
    </source>
</reference>
<dbReference type="EMBL" id="JBELQC010000001">
    <property type="protein sequence ID" value="MFL9840379.1"/>
    <property type="molecule type" value="Genomic_DNA"/>
</dbReference>
<dbReference type="Gene3D" id="3.10.290.10">
    <property type="entry name" value="RNA-binding S4 domain"/>
    <property type="match status" value="1"/>
</dbReference>
<evidence type="ECO:0000313" key="3">
    <source>
        <dbReference type="EMBL" id="MFL9840379.1"/>
    </source>
</evidence>
<feature type="domain" description="RNA-binding S4" evidence="2">
    <location>
        <begin position="12"/>
        <end position="75"/>
    </location>
</feature>
<keyword evidence="4" id="KW-1185">Reference proteome</keyword>
<dbReference type="PROSITE" id="PS50889">
    <property type="entry name" value="S4"/>
    <property type="match status" value="1"/>
</dbReference>
<dbReference type="SUPFAM" id="SSF55174">
    <property type="entry name" value="Alpha-L RNA-binding motif"/>
    <property type="match status" value="1"/>
</dbReference>
<evidence type="ECO:0000259" key="2">
    <source>
        <dbReference type="SMART" id="SM00363"/>
    </source>
</evidence>
<dbReference type="InterPro" id="IPR002942">
    <property type="entry name" value="S4_RNA-bd"/>
</dbReference>
<dbReference type="Pfam" id="PF01479">
    <property type="entry name" value="S4"/>
    <property type="match status" value="1"/>
</dbReference>